<proteinExistence type="predicted"/>
<accession>A0A1F5VHV3</accession>
<comment type="caution">
    <text evidence="3">The sequence shown here is derived from an EMBL/GenBank/DDBJ whole genome shotgun (WGS) entry which is preliminary data.</text>
</comment>
<dbReference type="STRING" id="1798325.A2834_02935"/>
<evidence type="ECO:0000256" key="1">
    <source>
        <dbReference type="SAM" id="MobiDB-lite"/>
    </source>
</evidence>
<keyword evidence="2" id="KW-0812">Transmembrane</keyword>
<organism evidence="3 4">
    <name type="scientific">Candidatus Giovannonibacteria bacterium RIFCSPHIGHO2_01_FULL_45_23</name>
    <dbReference type="NCBI Taxonomy" id="1798325"/>
    <lineage>
        <taxon>Bacteria</taxon>
        <taxon>Candidatus Giovannoniibacteriota</taxon>
    </lineage>
</organism>
<dbReference type="AlphaFoldDB" id="A0A1F5VHV3"/>
<evidence type="ECO:0000313" key="4">
    <source>
        <dbReference type="Proteomes" id="UP000179251"/>
    </source>
</evidence>
<evidence type="ECO:0000313" key="3">
    <source>
        <dbReference type="EMBL" id="OGF62984.1"/>
    </source>
</evidence>
<dbReference type="EMBL" id="MFHD01000009">
    <property type="protein sequence ID" value="OGF62984.1"/>
    <property type="molecule type" value="Genomic_DNA"/>
</dbReference>
<reference evidence="3 4" key="1">
    <citation type="journal article" date="2016" name="Nat. Commun.">
        <title>Thousands of microbial genomes shed light on interconnected biogeochemical processes in an aquifer system.</title>
        <authorList>
            <person name="Anantharaman K."/>
            <person name="Brown C.T."/>
            <person name="Hug L.A."/>
            <person name="Sharon I."/>
            <person name="Castelle C.J."/>
            <person name="Probst A.J."/>
            <person name="Thomas B.C."/>
            <person name="Singh A."/>
            <person name="Wilkins M.J."/>
            <person name="Karaoz U."/>
            <person name="Brodie E.L."/>
            <person name="Williams K.H."/>
            <person name="Hubbard S.S."/>
            <person name="Banfield J.F."/>
        </authorList>
    </citation>
    <scope>NUCLEOTIDE SEQUENCE [LARGE SCALE GENOMIC DNA]</scope>
</reference>
<name>A0A1F5VHV3_9BACT</name>
<gene>
    <name evidence="3" type="ORF">A2834_02935</name>
</gene>
<keyword evidence="2" id="KW-1133">Transmembrane helix</keyword>
<evidence type="ECO:0000256" key="2">
    <source>
        <dbReference type="SAM" id="Phobius"/>
    </source>
</evidence>
<evidence type="ECO:0008006" key="5">
    <source>
        <dbReference type="Google" id="ProtNLM"/>
    </source>
</evidence>
<feature type="transmembrane region" description="Helical" evidence="2">
    <location>
        <begin position="12"/>
        <end position="37"/>
    </location>
</feature>
<protein>
    <recommendedName>
        <fullName evidence="5">Type 4 fimbrial biogenesis protein PilX N-terminal domain-containing protein</fullName>
    </recommendedName>
</protein>
<feature type="region of interest" description="Disordered" evidence="1">
    <location>
        <begin position="218"/>
        <end position="249"/>
    </location>
</feature>
<sequence>MPIYKSQINRGQAALIAVILMLMIMLSAVFGAASVAIKESKISIENERSRGSFFAAEAGVDDAAYRLKRGKNLTSSFSVTLNGATANIIVTTIGAEKEIKSTGDLLGVSRALKAALFNVASVDFHYGAQVGAGGIVMNPNSEVRGAGGAAGSVYSNGPVDGDNNAKITGDLTIAGNNSADDIVVLGTLRANTITDSKICGDAFYQAIDSGSLSFLNNPSSPTCSPPLTPGTANAGSSNPAPSNMPISQSDIQGWENDAAIGGTINGNCGDDGVFGCNIPNDGILSLGPKKINGSLTLTKKQNLVVTGTLHFTGHLDMDSSSGATIKCDPSFGGNSCIVIFDSWMHIKNNAIFQGSGTAGSYILILTTIVGCNGGDQTSQCTHHNSGMDLHNNATGAIFYAGDSMVNLHNGVGITELVAYKLSLDNNAIVTYEQGLANANFSSGPSGGWNIESWGEVVP</sequence>
<keyword evidence="2" id="KW-0472">Membrane</keyword>
<dbReference type="Proteomes" id="UP000179251">
    <property type="component" value="Unassembled WGS sequence"/>
</dbReference>
<feature type="compositionally biased region" description="Polar residues" evidence="1">
    <location>
        <begin position="233"/>
        <end position="249"/>
    </location>
</feature>